<keyword evidence="1 4" id="KW-0853">WD repeat</keyword>
<feature type="repeat" description="WD" evidence="4">
    <location>
        <begin position="232"/>
        <end position="273"/>
    </location>
</feature>
<feature type="non-terminal residue" evidence="5">
    <location>
        <position position="1"/>
    </location>
</feature>
<dbReference type="InterPro" id="IPR015943">
    <property type="entry name" value="WD40/YVTN_repeat-like_dom_sf"/>
</dbReference>
<evidence type="ECO:0000313" key="6">
    <source>
        <dbReference type="Proteomes" id="UP001186944"/>
    </source>
</evidence>
<dbReference type="InterPro" id="IPR036322">
    <property type="entry name" value="WD40_repeat_dom_sf"/>
</dbReference>
<dbReference type="Pfam" id="PF00400">
    <property type="entry name" value="WD40"/>
    <property type="match status" value="4"/>
</dbReference>
<comment type="similarity">
    <text evidence="3">Belongs to the WD repeat AIP1 family.</text>
</comment>
<dbReference type="Gene3D" id="2.130.10.10">
    <property type="entry name" value="YVTN repeat-like/Quinoprotein amine dehydrogenase"/>
    <property type="match status" value="2"/>
</dbReference>
<gene>
    <name evidence="5" type="ORF">FSP39_023441</name>
</gene>
<dbReference type="PANTHER" id="PTHR19856:SF0">
    <property type="entry name" value="WD REPEAT-CONTAINING PROTEIN 1"/>
    <property type="match status" value="1"/>
</dbReference>
<protein>
    <submittedName>
        <fullName evidence="5">Uncharacterized protein</fullName>
    </submittedName>
</protein>
<reference evidence="5" key="1">
    <citation type="submission" date="2019-08" db="EMBL/GenBank/DDBJ databases">
        <title>The improved chromosome-level genome for the pearl oyster Pinctada fucata martensii using PacBio sequencing and Hi-C.</title>
        <authorList>
            <person name="Zheng Z."/>
        </authorList>
    </citation>
    <scope>NUCLEOTIDE SEQUENCE</scope>
    <source>
        <strain evidence="5">ZZ-2019</strain>
        <tissue evidence="5">Adductor muscle</tissue>
    </source>
</reference>
<dbReference type="EMBL" id="VSWD01000008">
    <property type="protein sequence ID" value="KAK3096122.1"/>
    <property type="molecule type" value="Genomic_DNA"/>
</dbReference>
<dbReference type="SUPFAM" id="SSF50978">
    <property type="entry name" value="WD40 repeat-like"/>
    <property type="match status" value="2"/>
</dbReference>
<dbReference type="PANTHER" id="PTHR19856">
    <property type="entry name" value="WD-REPEATCONTAINING PROTEIN WDR1"/>
    <property type="match status" value="1"/>
</dbReference>
<dbReference type="PROSITE" id="PS50294">
    <property type="entry name" value="WD_REPEATS_REGION"/>
    <property type="match status" value="2"/>
</dbReference>
<dbReference type="GO" id="GO:0040011">
    <property type="term" value="P:locomotion"/>
    <property type="evidence" value="ECO:0007669"/>
    <property type="project" value="TreeGrafter"/>
</dbReference>
<dbReference type="PROSITE" id="PS50082">
    <property type="entry name" value="WD_REPEATS_2"/>
    <property type="match status" value="3"/>
</dbReference>
<organism evidence="5 6">
    <name type="scientific">Pinctada imbricata</name>
    <name type="common">Atlantic pearl-oyster</name>
    <name type="synonym">Pinctada martensii</name>
    <dbReference type="NCBI Taxonomy" id="66713"/>
    <lineage>
        <taxon>Eukaryota</taxon>
        <taxon>Metazoa</taxon>
        <taxon>Spiralia</taxon>
        <taxon>Lophotrochozoa</taxon>
        <taxon>Mollusca</taxon>
        <taxon>Bivalvia</taxon>
        <taxon>Autobranchia</taxon>
        <taxon>Pteriomorphia</taxon>
        <taxon>Pterioida</taxon>
        <taxon>Pterioidea</taxon>
        <taxon>Pteriidae</taxon>
        <taxon>Pinctada</taxon>
    </lineage>
</organism>
<feature type="repeat" description="WD" evidence="4">
    <location>
        <begin position="57"/>
        <end position="98"/>
    </location>
</feature>
<dbReference type="GO" id="GO:0051015">
    <property type="term" value="F:actin filament binding"/>
    <property type="evidence" value="ECO:0007669"/>
    <property type="project" value="TreeGrafter"/>
</dbReference>
<evidence type="ECO:0000313" key="5">
    <source>
        <dbReference type="EMBL" id="KAK3096122.1"/>
    </source>
</evidence>
<sequence length="570" mass="62014">LCIVLLSGKIFASLPRTERGKFIVIGGDPKNKKNILYTNGKNVIIRDIEDPSVADLYAEHSHNVTVAKYSPSGFYICSGDSTGKVRIWDTTQKEHILKAEYQPLGLEISDIDWTEDSKRIAVAGMGRETFAHAFLMDSGSSVGSLTGVAKKCNAVSIKPTRPYRLVLASEDDCCVFYENVPFKFKCTITDHTKFVNCVRFSPNGEFFISGSADGRAFKYDGKDATKIGEMGNPAHKGGIYGLSFKDDGTEVLTCSGDKTCKIFNTASGDPLVTFNMGSTIPCQQMGCLWQGDNIISVSLSGYINYLDRNNPDTPLRVIKGHNKIINALAIHDGIIYTSSLRATIDTSKNEAHADTGKNDGFEGKCHASKVADMVICENELITVSEDDTIMFSDLKSKQFGTSVGLDSQPKAVAAVPGLTVVTCENHVIVFKGHNKAGVNKFDNEPFSVAINGDNKVAIGGKKDKKVHIYTENSGTLKEDTVITDYGSGTGEATDLAFSPNNEYLAMAGGDRFVRLYKLPAYDVSTRQAKSLLCPTDKVLLNDLKINKNKFVLHPHLLPPSISCPLGKSYL</sequence>
<dbReference type="SMART" id="SM00320">
    <property type="entry name" value="WD40"/>
    <property type="match status" value="8"/>
</dbReference>
<evidence type="ECO:0000256" key="2">
    <source>
        <dbReference type="ARBA" id="ARBA00022737"/>
    </source>
</evidence>
<dbReference type="AlphaFoldDB" id="A0AA89C618"/>
<evidence type="ECO:0000256" key="4">
    <source>
        <dbReference type="PROSITE-ProRule" id="PRU00221"/>
    </source>
</evidence>
<evidence type="ECO:0000256" key="1">
    <source>
        <dbReference type="ARBA" id="ARBA00022574"/>
    </source>
</evidence>
<dbReference type="FunFam" id="2.130.10.10:FF:000102">
    <property type="entry name" value="Actin-interacting protein 1"/>
    <property type="match status" value="1"/>
</dbReference>
<dbReference type="InterPro" id="IPR001680">
    <property type="entry name" value="WD40_rpt"/>
</dbReference>
<accession>A0AA89C618</accession>
<keyword evidence="6" id="KW-1185">Reference proteome</keyword>
<dbReference type="Proteomes" id="UP001186944">
    <property type="component" value="Unassembled WGS sequence"/>
</dbReference>
<evidence type="ECO:0000256" key="3">
    <source>
        <dbReference type="ARBA" id="ARBA00038366"/>
    </source>
</evidence>
<proteinExistence type="inferred from homology"/>
<dbReference type="GO" id="GO:0030042">
    <property type="term" value="P:actin filament depolymerization"/>
    <property type="evidence" value="ECO:0007669"/>
    <property type="project" value="TreeGrafter"/>
</dbReference>
<keyword evidence="2" id="KW-0677">Repeat</keyword>
<dbReference type="GO" id="GO:0030864">
    <property type="term" value="C:cortical actin cytoskeleton"/>
    <property type="evidence" value="ECO:0007669"/>
    <property type="project" value="TreeGrafter"/>
</dbReference>
<feature type="repeat" description="WD" evidence="4">
    <location>
        <begin position="188"/>
        <end position="220"/>
    </location>
</feature>
<comment type="caution">
    <text evidence="5">The sequence shown here is derived from an EMBL/GenBank/DDBJ whole genome shotgun (WGS) entry which is preliminary data.</text>
</comment>
<name>A0AA89C618_PINIB</name>